<dbReference type="OrthoDB" id="9805807at2"/>
<reference evidence="13 14" key="1">
    <citation type="journal article" date="2011" name="Stand. Genomic Sci.">
        <title>Complete genome sequence of the acetate-degrading sulfate reducer Desulfobacca acetoxidans type strain (ASRB2).</title>
        <authorList>
            <person name="Goker M."/>
            <person name="Teshima H."/>
            <person name="Lapidus A."/>
            <person name="Nolan M."/>
            <person name="Lucas S."/>
            <person name="Hammon N."/>
            <person name="Deshpande S."/>
            <person name="Cheng J.F."/>
            <person name="Tapia R."/>
            <person name="Han C."/>
            <person name="Goodwin L."/>
            <person name="Pitluck S."/>
            <person name="Huntemann M."/>
            <person name="Liolios K."/>
            <person name="Ivanova N."/>
            <person name="Pagani I."/>
            <person name="Mavromatis K."/>
            <person name="Ovchinikova G."/>
            <person name="Pati A."/>
            <person name="Chen A."/>
            <person name="Palaniappan K."/>
            <person name="Land M."/>
            <person name="Hauser L."/>
            <person name="Brambilla E.M."/>
            <person name="Rohde M."/>
            <person name="Spring S."/>
            <person name="Detter J.C."/>
            <person name="Woyke T."/>
            <person name="Bristow J."/>
            <person name="Eisen J.A."/>
            <person name="Markowitz V."/>
            <person name="Hugenholtz P."/>
            <person name="Kyrpides N.C."/>
            <person name="Klenk H.P."/>
        </authorList>
    </citation>
    <scope>NUCLEOTIDE SEQUENCE [LARGE SCALE GENOMIC DNA]</scope>
    <source>
        <strain evidence="14">ATCC 700848 / DSM 11109 / ASRB2</strain>
    </source>
</reference>
<evidence type="ECO:0000256" key="7">
    <source>
        <dbReference type="ARBA" id="ARBA00049180"/>
    </source>
</evidence>
<dbReference type="GO" id="GO:0005737">
    <property type="term" value="C:cytoplasm"/>
    <property type="evidence" value="ECO:0007669"/>
    <property type="project" value="TreeGrafter"/>
</dbReference>
<name>F2NE14_DESAR</name>
<comment type="catalytic activity">
    <reaction evidence="7">
        <text>L-methionine + H2O = methanethiol + 2-oxobutanoate + NH4(+)</text>
        <dbReference type="Rhea" id="RHEA:23800"/>
        <dbReference type="ChEBI" id="CHEBI:15377"/>
        <dbReference type="ChEBI" id="CHEBI:16007"/>
        <dbReference type="ChEBI" id="CHEBI:16763"/>
        <dbReference type="ChEBI" id="CHEBI:28938"/>
        <dbReference type="ChEBI" id="CHEBI:57844"/>
        <dbReference type="EC" id="4.4.1.11"/>
    </reaction>
</comment>
<dbReference type="SUPFAM" id="SSF53383">
    <property type="entry name" value="PLP-dependent transferases"/>
    <property type="match status" value="1"/>
</dbReference>
<keyword evidence="5 11" id="KW-0663">Pyridoxal phosphate</keyword>
<gene>
    <name evidence="13" type="ordered locus">Desac_2769</name>
</gene>
<keyword evidence="14" id="KW-1185">Reference proteome</keyword>
<dbReference type="FunFam" id="3.40.640.10:FF:000046">
    <property type="entry name" value="Cystathionine gamma-lyase"/>
    <property type="match status" value="1"/>
</dbReference>
<dbReference type="FunFam" id="3.90.1150.10:FF:000008">
    <property type="entry name" value="Cystathionine gamma-synthase"/>
    <property type="match status" value="1"/>
</dbReference>
<dbReference type="Gene3D" id="3.90.1150.10">
    <property type="entry name" value="Aspartate Aminotransferase, domain 1"/>
    <property type="match status" value="1"/>
</dbReference>
<dbReference type="EC" id="4.4.1.11" evidence="3"/>
<comment type="similarity">
    <text evidence="2">Belongs to the trans-sulfuration enzymes family. L-methionine gamma-lyase subfamily.</text>
</comment>
<comment type="cofactor">
    <cofactor evidence="1 12">
        <name>pyridoxal 5'-phosphate</name>
        <dbReference type="ChEBI" id="CHEBI:597326"/>
    </cofactor>
</comment>
<dbReference type="InterPro" id="IPR000277">
    <property type="entry name" value="Cys/Met-Metab_PyrdxlP-dep_enz"/>
</dbReference>
<evidence type="ECO:0000256" key="3">
    <source>
        <dbReference type="ARBA" id="ARBA00012222"/>
    </source>
</evidence>
<evidence type="ECO:0000256" key="6">
    <source>
        <dbReference type="ARBA" id="ARBA00023239"/>
    </source>
</evidence>
<dbReference type="STRING" id="880072.Desac_2769"/>
<dbReference type="Pfam" id="PF01053">
    <property type="entry name" value="Cys_Met_Meta_PP"/>
    <property type="match status" value="1"/>
</dbReference>
<evidence type="ECO:0000256" key="9">
    <source>
        <dbReference type="ARBA" id="ARBA00064130"/>
    </source>
</evidence>
<dbReference type="PANTHER" id="PTHR11808">
    <property type="entry name" value="TRANS-SULFURATION ENZYME FAMILY MEMBER"/>
    <property type="match status" value="1"/>
</dbReference>
<evidence type="ECO:0000313" key="14">
    <source>
        <dbReference type="Proteomes" id="UP000000483"/>
    </source>
</evidence>
<evidence type="ECO:0000256" key="4">
    <source>
        <dbReference type="ARBA" id="ARBA00019040"/>
    </source>
</evidence>
<dbReference type="eggNOG" id="COG0626">
    <property type="taxonomic scope" value="Bacteria"/>
</dbReference>
<dbReference type="GO" id="GO:0030170">
    <property type="term" value="F:pyridoxal phosphate binding"/>
    <property type="evidence" value="ECO:0007669"/>
    <property type="project" value="InterPro"/>
</dbReference>
<dbReference type="HOGENOM" id="CLU_018986_2_0_7"/>
<dbReference type="Proteomes" id="UP000000483">
    <property type="component" value="Chromosome"/>
</dbReference>
<evidence type="ECO:0000256" key="8">
    <source>
        <dbReference type="ARBA" id="ARBA00050802"/>
    </source>
</evidence>
<reference evidence="14" key="2">
    <citation type="submission" date="2011-03" db="EMBL/GenBank/DDBJ databases">
        <title>The complete genome of Desulfobacca acetoxidans DSM 11109.</title>
        <authorList>
            <consortium name="US DOE Joint Genome Institute (JGI-PGF)"/>
            <person name="Lucas S."/>
            <person name="Copeland A."/>
            <person name="Lapidus A."/>
            <person name="Bruce D."/>
            <person name="Goodwin L."/>
            <person name="Pitluck S."/>
            <person name="Peters L."/>
            <person name="Kyrpides N."/>
            <person name="Mavromatis K."/>
            <person name="Ivanova N."/>
            <person name="Ovchinnikova G."/>
            <person name="Teshima H."/>
            <person name="Detter J.C."/>
            <person name="Han C."/>
            <person name="Land M."/>
            <person name="Hauser L."/>
            <person name="Markowitz V."/>
            <person name="Cheng J.-F."/>
            <person name="Hugenholtz P."/>
            <person name="Woyke T."/>
            <person name="Wu D."/>
            <person name="Spring S."/>
            <person name="Schueler E."/>
            <person name="Brambilla E."/>
            <person name="Klenk H.-P."/>
            <person name="Eisen J.A."/>
        </authorList>
    </citation>
    <scope>NUCLEOTIDE SEQUENCE [LARGE SCALE GENOMIC DNA]</scope>
    <source>
        <strain evidence="14">ATCC 700848 / DSM 11109 / ASRB2</strain>
    </source>
</reference>
<evidence type="ECO:0000256" key="12">
    <source>
        <dbReference type="RuleBase" id="RU362118"/>
    </source>
</evidence>
<dbReference type="GO" id="GO:0018826">
    <property type="term" value="F:methionine gamma-lyase activity"/>
    <property type="evidence" value="ECO:0007669"/>
    <property type="project" value="UniProtKB-EC"/>
</dbReference>
<evidence type="ECO:0000256" key="2">
    <source>
        <dbReference type="ARBA" id="ARBA00008667"/>
    </source>
</evidence>
<evidence type="ECO:0000256" key="10">
    <source>
        <dbReference type="ARBA" id="ARBA00078333"/>
    </source>
</evidence>
<proteinExistence type="inferred from homology"/>
<dbReference type="Gene3D" id="3.40.640.10">
    <property type="entry name" value="Type I PLP-dependent aspartate aminotransferase-like (Major domain)"/>
    <property type="match status" value="1"/>
</dbReference>
<dbReference type="PIRSF" id="PIRSF001434">
    <property type="entry name" value="CGS"/>
    <property type="match status" value="1"/>
</dbReference>
<comment type="catalytic activity">
    <reaction evidence="8">
        <text>L-homocysteine + H2O = 2-oxobutanoate + hydrogen sulfide + NH4(+) + H(+)</text>
        <dbReference type="Rhea" id="RHEA:14501"/>
        <dbReference type="ChEBI" id="CHEBI:15377"/>
        <dbReference type="ChEBI" id="CHEBI:15378"/>
        <dbReference type="ChEBI" id="CHEBI:16763"/>
        <dbReference type="ChEBI" id="CHEBI:28938"/>
        <dbReference type="ChEBI" id="CHEBI:29919"/>
        <dbReference type="ChEBI" id="CHEBI:58199"/>
        <dbReference type="EC" id="4.4.1.2"/>
    </reaction>
</comment>
<evidence type="ECO:0000313" key="13">
    <source>
        <dbReference type="EMBL" id="AEB10582.1"/>
    </source>
</evidence>
<evidence type="ECO:0000256" key="11">
    <source>
        <dbReference type="PIRSR" id="PIRSR001434-2"/>
    </source>
</evidence>
<dbReference type="RefSeq" id="WP_013707691.1">
    <property type="nucleotide sequence ID" value="NC_015388.1"/>
</dbReference>
<dbReference type="AlphaFoldDB" id="F2NE14"/>
<dbReference type="CDD" id="cd00614">
    <property type="entry name" value="CGS_like"/>
    <property type="match status" value="1"/>
</dbReference>
<dbReference type="EMBL" id="CP002629">
    <property type="protein sequence ID" value="AEB10582.1"/>
    <property type="molecule type" value="Genomic_DNA"/>
</dbReference>
<evidence type="ECO:0000256" key="1">
    <source>
        <dbReference type="ARBA" id="ARBA00001933"/>
    </source>
</evidence>
<dbReference type="PANTHER" id="PTHR11808:SF80">
    <property type="entry name" value="CYSTATHIONINE GAMMA-LYASE"/>
    <property type="match status" value="1"/>
</dbReference>
<feature type="modified residue" description="N6-(pyridoxal phosphate)lysine" evidence="11">
    <location>
        <position position="213"/>
    </location>
</feature>
<dbReference type="InterPro" id="IPR015421">
    <property type="entry name" value="PyrdxlP-dep_Trfase_major"/>
</dbReference>
<dbReference type="GO" id="GO:0019346">
    <property type="term" value="P:transsulfuration"/>
    <property type="evidence" value="ECO:0007669"/>
    <property type="project" value="InterPro"/>
</dbReference>
<dbReference type="GO" id="GO:0047982">
    <property type="term" value="F:homocysteine desulfhydrase activity"/>
    <property type="evidence" value="ECO:0007669"/>
    <property type="project" value="UniProtKB-EC"/>
</dbReference>
<organism evidence="13 14">
    <name type="scientific">Desulfobacca acetoxidans (strain ATCC 700848 / DSM 11109 / ASRB2)</name>
    <dbReference type="NCBI Taxonomy" id="880072"/>
    <lineage>
        <taxon>Bacteria</taxon>
        <taxon>Pseudomonadati</taxon>
        <taxon>Thermodesulfobacteriota</taxon>
        <taxon>Desulfobaccia</taxon>
        <taxon>Desulfobaccales</taxon>
        <taxon>Desulfobaccaceae</taxon>
        <taxon>Desulfobacca</taxon>
    </lineage>
</organism>
<sequence length="399" mass="43210">MAEEKATSEWRKETLAVHAGGMKEAIFGEVSPPIFQTSTFGFTSAEEGAARFAGEQSGYIYTRMNNPTVNALEDAVAVLENGTWAVAAATGMAAISTVLLSLLSQGEGVAAGDCLYGPTRVVIQRELPRFGIRSFFVDTSNPELLEEILGTRPKLVFLETPANPTMKITDVAAAARLAHAVGALLIVDNTFATPYCQRPLELGADLVVHSLTKALNGHSDVLGGMIVGRDDGLEKKIKKFVTLTGATMDPHQGWLIWRGMRTLALRLERAQANALNLAEFLQNHPKVAWVSYPGLPNHPQYRIARRQMEGFGFMLSFGVKSGLEGGRILMNHLKLITVAVSLGGVESLIQHPASMTHASLPRQEREQVGLTDDLVRLSVGCEAIEDLRADLNQALNRIA</sequence>
<keyword evidence="6 13" id="KW-0456">Lyase</keyword>
<comment type="subunit">
    <text evidence="9">Homotetramer; dimer of active dimers.</text>
</comment>
<accession>F2NE14</accession>
<protein>
    <recommendedName>
        <fullName evidence="4">L-methionine gamma-lyase</fullName>
        <ecNumber evidence="3">4.4.1.11</ecNumber>
    </recommendedName>
    <alternativeName>
        <fullName evidence="10">L-methionine-alpha-deamino-gamma-mercaptomethane-lyase</fullName>
    </alternativeName>
</protein>
<dbReference type="KEGG" id="dao:Desac_2769"/>
<evidence type="ECO:0000256" key="5">
    <source>
        <dbReference type="ARBA" id="ARBA00022898"/>
    </source>
</evidence>
<dbReference type="InterPro" id="IPR015424">
    <property type="entry name" value="PyrdxlP-dep_Trfase"/>
</dbReference>
<dbReference type="InterPro" id="IPR015422">
    <property type="entry name" value="PyrdxlP-dep_Trfase_small"/>
</dbReference>